<dbReference type="GO" id="GO:0005759">
    <property type="term" value="C:mitochondrial matrix"/>
    <property type="evidence" value="ECO:0007669"/>
    <property type="project" value="TreeGrafter"/>
</dbReference>
<protein>
    <submittedName>
        <fullName evidence="3">Bola-like protein</fullName>
    </submittedName>
</protein>
<evidence type="ECO:0000256" key="1">
    <source>
        <dbReference type="ARBA" id="ARBA00005578"/>
    </source>
</evidence>
<dbReference type="InterPro" id="IPR036065">
    <property type="entry name" value="BolA-like_sf"/>
</dbReference>
<organism evidence="3 4">
    <name type="scientific">Thelephora terrestris</name>
    <dbReference type="NCBI Taxonomy" id="56493"/>
    <lineage>
        <taxon>Eukaryota</taxon>
        <taxon>Fungi</taxon>
        <taxon>Dikarya</taxon>
        <taxon>Basidiomycota</taxon>
        <taxon>Agaricomycotina</taxon>
        <taxon>Agaricomycetes</taxon>
        <taxon>Thelephorales</taxon>
        <taxon>Thelephoraceae</taxon>
        <taxon>Thelephora</taxon>
    </lineage>
</organism>
<dbReference type="SUPFAM" id="SSF82657">
    <property type="entry name" value="BolA-like"/>
    <property type="match status" value="1"/>
</dbReference>
<dbReference type="EMBL" id="WIUZ02000017">
    <property type="protein sequence ID" value="KAF9779992.1"/>
    <property type="molecule type" value="Genomic_DNA"/>
</dbReference>
<dbReference type="Proteomes" id="UP000736335">
    <property type="component" value="Unassembled WGS sequence"/>
</dbReference>
<evidence type="ECO:0000313" key="3">
    <source>
        <dbReference type="EMBL" id="KAF9779992.1"/>
    </source>
</evidence>
<comment type="similarity">
    <text evidence="1 2">Belongs to the BolA/IbaG family.</text>
</comment>
<reference evidence="3" key="1">
    <citation type="journal article" date="2020" name="Nat. Commun.">
        <title>Large-scale genome sequencing of mycorrhizal fungi provides insights into the early evolution of symbiotic traits.</title>
        <authorList>
            <person name="Miyauchi S."/>
            <person name="Kiss E."/>
            <person name="Kuo A."/>
            <person name="Drula E."/>
            <person name="Kohler A."/>
            <person name="Sanchez-Garcia M."/>
            <person name="Morin E."/>
            <person name="Andreopoulos B."/>
            <person name="Barry K.W."/>
            <person name="Bonito G."/>
            <person name="Buee M."/>
            <person name="Carver A."/>
            <person name="Chen C."/>
            <person name="Cichocki N."/>
            <person name="Clum A."/>
            <person name="Culley D."/>
            <person name="Crous P.W."/>
            <person name="Fauchery L."/>
            <person name="Girlanda M."/>
            <person name="Hayes R.D."/>
            <person name="Keri Z."/>
            <person name="LaButti K."/>
            <person name="Lipzen A."/>
            <person name="Lombard V."/>
            <person name="Magnuson J."/>
            <person name="Maillard F."/>
            <person name="Murat C."/>
            <person name="Nolan M."/>
            <person name="Ohm R.A."/>
            <person name="Pangilinan J."/>
            <person name="Pereira M.F."/>
            <person name="Perotto S."/>
            <person name="Peter M."/>
            <person name="Pfister S."/>
            <person name="Riley R."/>
            <person name="Sitrit Y."/>
            <person name="Stielow J.B."/>
            <person name="Szollosi G."/>
            <person name="Zifcakova L."/>
            <person name="Stursova M."/>
            <person name="Spatafora J.W."/>
            <person name="Tedersoo L."/>
            <person name="Vaario L.M."/>
            <person name="Yamada A."/>
            <person name="Yan M."/>
            <person name="Wang P."/>
            <person name="Xu J."/>
            <person name="Bruns T."/>
            <person name="Baldrian P."/>
            <person name="Vilgalys R."/>
            <person name="Dunand C."/>
            <person name="Henrissat B."/>
            <person name="Grigoriev I.V."/>
            <person name="Hibbett D."/>
            <person name="Nagy L.G."/>
            <person name="Martin F.M."/>
        </authorList>
    </citation>
    <scope>NUCLEOTIDE SEQUENCE</scope>
    <source>
        <strain evidence="3">UH-Tt-Lm1</strain>
    </source>
</reference>
<dbReference type="AlphaFoldDB" id="A0A9P6H5Z0"/>
<dbReference type="InterPro" id="IPR002634">
    <property type="entry name" value="BolA"/>
</dbReference>
<evidence type="ECO:0000256" key="2">
    <source>
        <dbReference type="RuleBase" id="RU003860"/>
    </source>
</evidence>
<sequence length="108" mass="11992">MYRLLRLPIRQTSATNGFLRSYASQPTAPSLTEGEKHIFDKLTKELKPSELLVQDVSGGCGSFYAITIASEQLKGLPILKQHRRVKEVLKEDMAGLHGLQLKVVDPTS</sequence>
<reference evidence="3" key="2">
    <citation type="submission" date="2020-11" db="EMBL/GenBank/DDBJ databases">
        <authorList>
            <consortium name="DOE Joint Genome Institute"/>
            <person name="Kuo A."/>
            <person name="Miyauchi S."/>
            <person name="Kiss E."/>
            <person name="Drula E."/>
            <person name="Kohler A."/>
            <person name="Sanchez-Garcia M."/>
            <person name="Andreopoulos B."/>
            <person name="Barry K.W."/>
            <person name="Bonito G."/>
            <person name="Buee M."/>
            <person name="Carver A."/>
            <person name="Chen C."/>
            <person name="Cichocki N."/>
            <person name="Clum A."/>
            <person name="Culley D."/>
            <person name="Crous P.W."/>
            <person name="Fauchery L."/>
            <person name="Girlanda M."/>
            <person name="Hayes R."/>
            <person name="Keri Z."/>
            <person name="Labutti K."/>
            <person name="Lipzen A."/>
            <person name="Lombard V."/>
            <person name="Magnuson J."/>
            <person name="Maillard F."/>
            <person name="Morin E."/>
            <person name="Murat C."/>
            <person name="Nolan M."/>
            <person name="Ohm R."/>
            <person name="Pangilinan J."/>
            <person name="Pereira M."/>
            <person name="Perotto S."/>
            <person name="Peter M."/>
            <person name="Riley R."/>
            <person name="Sitrit Y."/>
            <person name="Stielow B."/>
            <person name="Szollosi G."/>
            <person name="Zifcakova L."/>
            <person name="Stursova M."/>
            <person name="Spatafora J.W."/>
            <person name="Tedersoo L."/>
            <person name="Vaario L.-M."/>
            <person name="Yamada A."/>
            <person name="Yan M."/>
            <person name="Wang P."/>
            <person name="Xu J."/>
            <person name="Bruns T."/>
            <person name="Baldrian P."/>
            <person name="Vilgalys R."/>
            <person name="Henrissat B."/>
            <person name="Grigoriev I.V."/>
            <person name="Hibbett D."/>
            <person name="Nagy L.G."/>
            <person name="Martin F.M."/>
        </authorList>
    </citation>
    <scope>NUCLEOTIDE SEQUENCE</scope>
    <source>
        <strain evidence="3">UH-Tt-Lm1</strain>
    </source>
</reference>
<dbReference type="Pfam" id="PF01722">
    <property type="entry name" value="BolA"/>
    <property type="match status" value="1"/>
</dbReference>
<dbReference type="PANTHER" id="PTHR46188:SF1">
    <property type="entry name" value="BOLA-LIKE PROTEIN 3"/>
    <property type="match status" value="1"/>
</dbReference>
<dbReference type="OrthoDB" id="203381at2759"/>
<keyword evidence="4" id="KW-1185">Reference proteome</keyword>
<dbReference type="PANTHER" id="PTHR46188">
    <property type="entry name" value="BOLA-LIKE PROTEIN 3"/>
    <property type="match status" value="1"/>
</dbReference>
<accession>A0A9P6H5Z0</accession>
<proteinExistence type="inferred from homology"/>
<comment type="caution">
    <text evidence="3">The sequence shown here is derived from an EMBL/GenBank/DDBJ whole genome shotgun (WGS) entry which is preliminary data.</text>
</comment>
<dbReference type="Gene3D" id="3.10.20.90">
    <property type="entry name" value="Phosphatidylinositol 3-kinase Catalytic Subunit, Chain A, domain 1"/>
    <property type="match status" value="1"/>
</dbReference>
<gene>
    <name evidence="3" type="ORF">BJ322DRAFT_1084076</name>
</gene>
<name>A0A9P6H5Z0_9AGAM</name>
<dbReference type="InterPro" id="IPR052275">
    <property type="entry name" value="Mt_Fe-S_assembly_factor"/>
</dbReference>
<evidence type="ECO:0000313" key="4">
    <source>
        <dbReference type="Proteomes" id="UP000736335"/>
    </source>
</evidence>